<dbReference type="Proteomes" id="UP000095390">
    <property type="component" value="Unassembled WGS sequence"/>
</dbReference>
<accession>A0A173TWA7</accession>
<proteinExistence type="predicted"/>
<dbReference type="Gene3D" id="3.40.50.300">
    <property type="entry name" value="P-loop containing nucleotide triphosphate hydrolases"/>
    <property type="match status" value="1"/>
</dbReference>
<dbReference type="GO" id="GO:0006260">
    <property type="term" value="P:DNA replication"/>
    <property type="evidence" value="ECO:0007669"/>
    <property type="project" value="TreeGrafter"/>
</dbReference>
<dbReference type="SUPFAM" id="SSF52540">
    <property type="entry name" value="P-loop containing nucleoside triphosphate hydrolases"/>
    <property type="match status" value="1"/>
</dbReference>
<organism evidence="2 3">
    <name type="scientific">Anaerobutyricum hallii</name>
    <dbReference type="NCBI Taxonomy" id="39488"/>
    <lineage>
        <taxon>Bacteria</taxon>
        <taxon>Bacillati</taxon>
        <taxon>Bacillota</taxon>
        <taxon>Clostridia</taxon>
        <taxon>Lachnospirales</taxon>
        <taxon>Lachnospiraceae</taxon>
        <taxon>Anaerobutyricum</taxon>
    </lineage>
</organism>
<dbReference type="InterPro" id="IPR002611">
    <property type="entry name" value="IstB_ATP-bd"/>
</dbReference>
<feature type="domain" description="AAA+ ATPase" evidence="1">
    <location>
        <begin position="185"/>
        <end position="315"/>
    </location>
</feature>
<name>A0A173TWA7_9FIRM</name>
<dbReference type="EMBL" id="CYYC01000024">
    <property type="protein sequence ID" value="CUN06774.1"/>
    <property type="molecule type" value="Genomic_DNA"/>
</dbReference>
<dbReference type="InterPro" id="IPR027417">
    <property type="entry name" value="P-loop_NTPase"/>
</dbReference>
<protein>
    <submittedName>
        <fullName evidence="2">DNA replication protein dnaC</fullName>
    </submittedName>
</protein>
<reference evidence="2 3" key="1">
    <citation type="submission" date="2015-09" db="EMBL/GenBank/DDBJ databases">
        <authorList>
            <consortium name="Pathogen Informatics"/>
        </authorList>
    </citation>
    <scope>NUCLEOTIDE SEQUENCE [LARGE SCALE GENOMIC DNA]</scope>
    <source>
        <strain evidence="2 3">2789STDY5834966</strain>
    </source>
</reference>
<dbReference type="RefSeq" id="WP_022170697.1">
    <property type="nucleotide sequence ID" value="NZ_CAUDVV010000002.1"/>
</dbReference>
<evidence type="ECO:0000313" key="2">
    <source>
        <dbReference type="EMBL" id="CUN06774.1"/>
    </source>
</evidence>
<dbReference type="PANTHER" id="PTHR30050:SF4">
    <property type="entry name" value="ATP-BINDING PROTEIN RV3427C IN INSERTION SEQUENCE-RELATED"/>
    <property type="match status" value="1"/>
</dbReference>
<dbReference type="GO" id="GO:0005524">
    <property type="term" value="F:ATP binding"/>
    <property type="evidence" value="ECO:0007669"/>
    <property type="project" value="InterPro"/>
</dbReference>
<dbReference type="InterPro" id="IPR003593">
    <property type="entry name" value="AAA+_ATPase"/>
</dbReference>
<evidence type="ECO:0000259" key="1">
    <source>
        <dbReference type="SMART" id="SM00382"/>
    </source>
</evidence>
<dbReference type="PANTHER" id="PTHR30050">
    <property type="entry name" value="CHROMOSOMAL REPLICATION INITIATOR PROTEIN DNAA"/>
    <property type="match status" value="1"/>
</dbReference>
<evidence type="ECO:0000313" key="3">
    <source>
        <dbReference type="Proteomes" id="UP000095390"/>
    </source>
</evidence>
<dbReference type="OrthoDB" id="9776217at2"/>
<gene>
    <name evidence="2" type="primary">dnaC_2</name>
    <name evidence="2" type="ORF">ERS852578_01979</name>
</gene>
<dbReference type="CDD" id="cd00009">
    <property type="entry name" value="AAA"/>
    <property type="match status" value="1"/>
</dbReference>
<dbReference type="SMART" id="SM00382">
    <property type="entry name" value="AAA"/>
    <property type="match status" value="1"/>
</dbReference>
<sequence length="333" mass="38327">MGISTRQYQDIMNEYDAVRRRNYMAEQERKERVYALIPEIRQIDEQIAHISVEKAKALLLKQVSNAEAKKSLQDTIYDLSMEKVNLLAIHDYPADYLDPIYDCPECKDTGYIGDKKCRCFQQKIRHILYSQSNIEDVAGTESFSAFRREYYSTQRSGREKLSPRENIENVLSASHSFIESFDSKSGQNLLIYGNAGVGKTFLSNCIAGELLNRGKGVIYLTAYQFFDQLADYTFRRGANNAQTLPAFLHCDLLIIDDLGTELNNSFINSQLFLCINERILNKKSTIISTNLSLEQINRSYTERVFSRIIQSYTLLHIYGEDIRIKKAFSSLDE</sequence>
<dbReference type="NCBIfam" id="NF005304">
    <property type="entry name" value="PRK06835.1"/>
    <property type="match status" value="1"/>
</dbReference>
<dbReference type="AlphaFoldDB" id="A0A173TWA7"/>
<dbReference type="Pfam" id="PF01695">
    <property type="entry name" value="IstB_IS21"/>
    <property type="match status" value="1"/>
</dbReference>